<dbReference type="InterPro" id="IPR018911">
    <property type="entry name" value="Gmad2_Ig-like_dom"/>
</dbReference>
<dbReference type="Pfam" id="PF10648">
    <property type="entry name" value="Gmad2"/>
    <property type="match status" value="1"/>
</dbReference>
<evidence type="ECO:0000259" key="1">
    <source>
        <dbReference type="Pfam" id="PF10648"/>
    </source>
</evidence>
<gene>
    <name evidence="2" type="ORF">A3E29_04125</name>
</gene>
<dbReference type="AlphaFoldDB" id="A0A1F5PJX7"/>
<proteinExistence type="predicted"/>
<dbReference type="EMBL" id="MFEY01000007">
    <property type="protein sequence ID" value="OGE90255.1"/>
    <property type="molecule type" value="Genomic_DNA"/>
</dbReference>
<accession>A0A1F5PJX7</accession>
<evidence type="ECO:0000313" key="2">
    <source>
        <dbReference type="EMBL" id="OGE90255.1"/>
    </source>
</evidence>
<sequence length="179" mass="19083">MNRYWQILILVVLGAAVIFLVPRKRAMAPEATDFATCQQAGGTLTDGDPVVCTINGQTFAEDVNQEPEVVVDLPEYGALVTSPLSVSGSARGSWFFEANIPVTLKDQNGLVLAQKGFSAGGGSAFGGQVNWMTEDYVPFSGTLEFATPTTDFGVLIINKDNPSGDPQFDAAFAVPVRFK</sequence>
<organism evidence="2 3">
    <name type="scientific">Candidatus Doudnabacteria bacterium RIFCSPHIGHO2_12_FULL_48_16</name>
    <dbReference type="NCBI Taxonomy" id="1817838"/>
    <lineage>
        <taxon>Bacteria</taxon>
        <taxon>Candidatus Doudnaibacteriota</taxon>
    </lineage>
</organism>
<reference evidence="2 3" key="1">
    <citation type="journal article" date="2016" name="Nat. Commun.">
        <title>Thousands of microbial genomes shed light on interconnected biogeochemical processes in an aquifer system.</title>
        <authorList>
            <person name="Anantharaman K."/>
            <person name="Brown C.T."/>
            <person name="Hug L.A."/>
            <person name="Sharon I."/>
            <person name="Castelle C.J."/>
            <person name="Probst A.J."/>
            <person name="Thomas B.C."/>
            <person name="Singh A."/>
            <person name="Wilkins M.J."/>
            <person name="Karaoz U."/>
            <person name="Brodie E.L."/>
            <person name="Williams K.H."/>
            <person name="Hubbard S.S."/>
            <person name="Banfield J.F."/>
        </authorList>
    </citation>
    <scope>NUCLEOTIDE SEQUENCE [LARGE SCALE GENOMIC DNA]</scope>
</reference>
<dbReference type="Proteomes" id="UP000177682">
    <property type="component" value="Unassembled WGS sequence"/>
</dbReference>
<protein>
    <recommendedName>
        <fullName evidence="1">Bacterial spore germination immunoglobulin-like domain-containing protein</fullName>
    </recommendedName>
</protein>
<name>A0A1F5PJX7_9BACT</name>
<evidence type="ECO:0000313" key="3">
    <source>
        <dbReference type="Proteomes" id="UP000177682"/>
    </source>
</evidence>
<feature type="domain" description="Bacterial spore germination immunoglobulin-like" evidence="1">
    <location>
        <begin position="69"/>
        <end position="163"/>
    </location>
</feature>
<comment type="caution">
    <text evidence="2">The sequence shown here is derived from an EMBL/GenBank/DDBJ whole genome shotgun (WGS) entry which is preliminary data.</text>
</comment>